<dbReference type="OrthoDB" id="7482667at2759"/>
<keyword evidence="2" id="KW-1185">Reference proteome</keyword>
<protein>
    <submittedName>
        <fullName evidence="1">Uncharacterized protein</fullName>
    </submittedName>
</protein>
<accession>A0A4Y2FU53</accession>
<evidence type="ECO:0000313" key="2">
    <source>
        <dbReference type="Proteomes" id="UP000499080"/>
    </source>
</evidence>
<comment type="caution">
    <text evidence="1">The sequence shown here is derived from an EMBL/GenBank/DDBJ whole genome shotgun (WGS) entry which is preliminary data.</text>
</comment>
<dbReference type="Proteomes" id="UP000499080">
    <property type="component" value="Unassembled WGS sequence"/>
</dbReference>
<gene>
    <name evidence="1" type="ORF">AVEN_98896_1</name>
</gene>
<evidence type="ECO:0000313" key="1">
    <source>
        <dbReference type="EMBL" id="GBM45052.1"/>
    </source>
</evidence>
<proteinExistence type="predicted"/>
<dbReference type="AlphaFoldDB" id="A0A4Y2FU53"/>
<sequence length="110" mass="12388">MGHILNSLSSPYEYEDIVYKQCETKNTIINQDSSLTPQIRTVFPSVAQACDNASVSERSAEILINVALNDMGIINIDDSSKVVDRSKFRRKRIKTQSDLKRENDGKHSLS</sequence>
<name>A0A4Y2FU53_ARAVE</name>
<organism evidence="1 2">
    <name type="scientific">Araneus ventricosus</name>
    <name type="common">Orbweaver spider</name>
    <name type="synonym">Epeira ventricosa</name>
    <dbReference type="NCBI Taxonomy" id="182803"/>
    <lineage>
        <taxon>Eukaryota</taxon>
        <taxon>Metazoa</taxon>
        <taxon>Ecdysozoa</taxon>
        <taxon>Arthropoda</taxon>
        <taxon>Chelicerata</taxon>
        <taxon>Arachnida</taxon>
        <taxon>Araneae</taxon>
        <taxon>Araneomorphae</taxon>
        <taxon>Entelegynae</taxon>
        <taxon>Araneoidea</taxon>
        <taxon>Araneidae</taxon>
        <taxon>Araneus</taxon>
    </lineage>
</organism>
<dbReference type="EMBL" id="BGPR01001087">
    <property type="protein sequence ID" value="GBM45052.1"/>
    <property type="molecule type" value="Genomic_DNA"/>
</dbReference>
<reference evidence="1 2" key="1">
    <citation type="journal article" date="2019" name="Sci. Rep.">
        <title>Orb-weaving spider Araneus ventricosus genome elucidates the spidroin gene catalogue.</title>
        <authorList>
            <person name="Kono N."/>
            <person name="Nakamura H."/>
            <person name="Ohtoshi R."/>
            <person name="Moran D.A.P."/>
            <person name="Shinohara A."/>
            <person name="Yoshida Y."/>
            <person name="Fujiwara M."/>
            <person name="Mori M."/>
            <person name="Tomita M."/>
            <person name="Arakawa K."/>
        </authorList>
    </citation>
    <scope>NUCLEOTIDE SEQUENCE [LARGE SCALE GENOMIC DNA]</scope>
</reference>